<dbReference type="PIRSF" id="PIRSF026534">
    <property type="entry name" value="Endo_alpha-L-arabinosidase"/>
    <property type="match status" value="1"/>
</dbReference>
<organism evidence="10 11">
    <name type="scientific">Actinokineospora fastidiosa</name>
    <dbReference type="NCBI Taxonomy" id="1816"/>
    <lineage>
        <taxon>Bacteria</taxon>
        <taxon>Bacillati</taxon>
        <taxon>Actinomycetota</taxon>
        <taxon>Actinomycetes</taxon>
        <taxon>Pseudonocardiales</taxon>
        <taxon>Pseudonocardiaceae</taxon>
        <taxon>Actinokineospora</taxon>
    </lineage>
</organism>
<keyword evidence="9" id="KW-0732">Signal</keyword>
<keyword evidence="3 5" id="KW-0378">Hydrolase</keyword>
<feature type="active site" description="Proton donor" evidence="6">
    <location>
        <position position="205"/>
    </location>
</feature>
<dbReference type="PANTHER" id="PTHR43301">
    <property type="entry name" value="ARABINAN ENDO-1,5-ALPHA-L-ARABINOSIDASE"/>
    <property type="match status" value="1"/>
</dbReference>
<dbReference type="AlphaFoldDB" id="A0A918GHN8"/>
<comment type="caution">
    <text evidence="10">The sequence shown here is derived from an EMBL/GenBank/DDBJ whole genome shotgun (WGS) entry which is preliminary data.</text>
</comment>
<feature type="active site" description="Proton acceptor" evidence="6">
    <location>
        <position position="39"/>
    </location>
</feature>
<dbReference type="GO" id="GO:0046558">
    <property type="term" value="F:arabinan endo-1,5-alpha-L-arabinosidase activity"/>
    <property type="evidence" value="ECO:0007669"/>
    <property type="project" value="InterPro"/>
</dbReference>
<protein>
    <submittedName>
        <fullName evidence="10">Arabinan endo-1,5-alpha-L-arabinosidase</fullName>
    </submittedName>
</protein>
<evidence type="ECO:0000256" key="9">
    <source>
        <dbReference type="SAM" id="SignalP"/>
    </source>
</evidence>
<evidence type="ECO:0000256" key="8">
    <source>
        <dbReference type="PIRSR" id="PIRSR026534-3"/>
    </source>
</evidence>
<name>A0A918GHN8_9PSEU</name>
<reference evidence="10" key="2">
    <citation type="submission" date="2020-09" db="EMBL/GenBank/DDBJ databases">
        <authorList>
            <person name="Sun Q."/>
            <person name="Ohkuma M."/>
        </authorList>
    </citation>
    <scope>NUCLEOTIDE SEQUENCE</scope>
    <source>
        <strain evidence="10">JCM 3276</strain>
    </source>
</reference>
<evidence type="ECO:0000256" key="6">
    <source>
        <dbReference type="PIRSR" id="PIRSR026534-1"/>
    </source>
</evidence>
<feature type="binding site" evidence="7">
    <location>
        <begin position="151"/>
        <end position="154"/>
    </location>
    <ligand>
        <name>substrate</name>
    </ligand>
</feature>
<comment type="pathway">
    <text evidence="1 5">Glycan metabolism; L-arabinan degradation.</text>
</comment>
<feature type="chain" id="PRO_5036996263" evidence="9">
    <location>
        <begin position="23"/>
        <end position="322"/>
    </location>
</feature>
<comment type="similarity">
    <text evidence="2 5">Belongs to the glycosyl hydrolase 43 family.</text>
</comment>
<evidence type="ECO:0000256" key="4">
    <source>
        <dbReference type="ARBA" id="ARBA00023295"/>
    </source>
</evidence>
<evidence type="ECO:0000256" key="5">
    <source>
        <dbReference type="PIRNR" id="PIRNR026534"/>
    </source>
</evidence>
<dbReference type="Gene3D" id="2.115.10.20">
    <property type="entry name" value="Glycosyl hydrolase domain, family 43"/>
    <property type="match status" value="1"/>
</dbReference>
<feature type="binding site" evidence="7">
    <location>
        <begin position="171"/>
        <end position="173"/>
    </location>
    <ligand>
        <name>substrate</name>
    </ligand>
</feature>
<accession>A0A918GHN8</accession>
<evidence type="ECO:0000256" key="1">
    <source>
        <dbReference type="ARBA" id="ARBA00004834"/>
    </source>
</evidence>
<dbReference type="RefSeq" id="WP_189211345.1">
    <property type="nucleotide sequence ID" value="NZ_BMRB01000002.1"/>
</dbReference>
<dbReference type="InterPro" id="IPR006710">
    <property type="entry name" value="Glyco_hydro_43"/>
</dbReference>
<proteinExistence type="inferred from homology"/>
<reference evidence="10" key="1">
    <citation type="journal article" date="2014" name="Int. J. Syst. Evol. Microbiol.">
        <title>Complete genome sequence of Corynebacterium casei LMG S-19264T (=DSM 44701T), isolated from a smear-ripened cheese.</title>
        <authorList>
            <consortium name="US DOE Joint Genome Institute (JGI-PGF)"/>
            <person name="Walter F."/>
            <person name="Albersmeier A."/>
            <person name="Kalinowski J."/>
            <person name="Ruckert C."/>
        </authorList>
    </citation>
    <scope>NUCLEOTIDE SEQUENCE</scope>
    <source>
        <strain evidence="10">JCM 3276</strain>
    </source>
</reference>
<dbReference type="InterPro" id="IPR023296">
    <property type="entry name" value="Glyco_hydro_beta-prop_sf"/>
</dbReference>
<evidence type="ECO:0000313" key="10">
    <source>
        <dbReference type="EMBL" id="GGS36465.1"/>
    </source>
</evidence>
<evidence type="ECO:0000256" key="2">
    <source>
        <dbReference type="ARBA" id="ARBA00009865"/>
    </source>
</evidence>
<evidence type="ECO:0000256" key="7">
    <source>
        <dbReference type="PIRSR" id="PIRSR026534-2"/>
    </source>
</evidence>
<dbReference type="InterPro" id="IPR050727">
    <property type="entry name" value="GH43_arabinanases"/>
</dbReference>
<feature type="site" description="Important for substrate recognition" evidence="8">
    <location>
        <position position="275"/>
    </location>
</feature>
<dbReference type="SUPFAM" id="SSF75005">
    <property type="entry name" value="Arabinanase/levansucrase/invertase"/>
    <property type="match status" value="1"/>
</dbReference>
<dbReference type="InterPro" id="IPR016840">
    <property type="entry name" value="Glyco_hydro_43_endo_a_Ara-ase"/>
</dbReference>
<feature type="signal peptide" evidence="9">
    <location>
        <begin position="1"/>
        <end position="22"/>
    </location>
</feature>
<dbReference type="GO" id="GO:0005975">
    <property type="term" value="P:carbohydrate metabolic process"/>
    <property type="evidence" value="ECO:0007669"/>
    <property type="project" value="InterPro"/>
</dbReference>
<dbReference type="Proteomes" id="UP000660680">
    <property type="component" value="Unassembled WGS sequence"/>
</dbReference>
<keyword evidence="4 5" id="KW-0326">Glycosidase</keyword>
<feature type="binding site" evidence="7">
    <location>
        <position position="116"/>
    </location>
    <ligand>
        <name>substrate</name>
    </ligand>
</feature>
<evidence type="ECO:0000313" key="11">
    <source>
        <dbReference type="Proteomes" id="UP000660680"/>
    </source>
</evidence>
<evidence type="ECO:0000256" key="3">
    <source>
        <dbReference type="ARBA" id="ARBA00022801"/>
    </source>
</evidence>
<feature type="site" description="Important for catalytic activity, responsible for pKa modulation of the active site Glu and correct orientation of both the proton donor and substrate" evidence="8">
    <location>
        <position position="154"/>
    </location>
</feature>
<sequence length="322" mass="34055">MVVRVAAVALALVAGTAGVAHGVDYPDPATVTGDVSVHDPTVVKTPSGTYLLAHTGANILLKTSADRVAFQNAGQVFPDGAPWTEPYTGGGNILWAPHLSYLNERFYLYYSASTLGSRKSAIFLATSPTGEAGTWTDAGLVVETDDADDYNAIDPDLTVDDAGRWWLTFGSYWSGIKQIAIDPDTGKPLDSAILDLASRGGDAIEAATIAKHGSYYYLYVSFDRCCQGANSTYRVMVGRSDSINGPYVDRAGVPMLEGGGTEIVASHGAIHGPGHQDVLTDGDTDILVYHYYADNGTPLLGINPLAYDAEGWPALQSAARMV</sequence>
<dbReference type="CDD" id="cd08998">
    <property type="entry name" value="GH43_Arb43a-like"/>
    <property type="match status" value="1"/>
</dbReference>
<feature type="binding site" evidence="7">
    <location>
        <position position="39"/>
    </location>
    <ligand>
        <name>substrate</name>
    </ligand>
</feature>
<dbReference type="PANTHER" id="PTHR43301:SF3">
    <property type="entry name" value="ARABINAN ENDO-1,5-ALPHA-L-ARABINOSIDASE A-RELATED"/>
    <property type="match status" value="1"/>
</dbReference>
<gene>
    <name evidence="10" type="primary">abnA</name>
    <name evidence="10" type="ORF">GCM10010171_34000</name>
</gene>
<dbReference type="EMBL" id="BMRB01000002">
    <property type="protein sequence ID" value="GGS36465.1"/>
    <property type="molecule type" value="Genomic_DNA"/>
</dbReference>
<keyword evidence="11" id="KW-1185">Reference proteome</keyword>
<dbReference type="Pfam" id="PF04616">
    <property type="entry name" value="Glyco_hydro_43"/>
    <property type="match status" value="1"/>
</dbReference>